<keyword evidence="3" id="KW-1185">Reference proteome</keyword>
<keyword evidence="1" id="KW-0472">Membrane</keyword>
<dbReference type="OrthoDB" id="2507080at2759"/>
<proteinExistence type="predicted"/>
<evidence type="ECO:0000313" key="2">
    <source>
        <dbReference type="EMBL" id="KAG0145401.1"/>
    </source>
</evidence>
<protein>
    <submittedName>
        <fullName evidence="2">Uncharacterized protein</fullName>
    </submittedName>
</protein>
<keyword evidence="1" id="KW-0812">Transmembrane</keyword>
<dbReference type="Proteomes" id="UP000886653">
    <property type="component" value="Unassembled WGS sequence"/>
</dbReference>
<keyword evidence="1" id="KW-1133">Transmembrane helix</keyword>
<organism evidence="2 3">
    <name type="scientific">Cronartium quercuum f. sp. fusiforme G11</name>
    <dbReference type="NCBI Taxonomy" id="708437"/>
    <lineage>
        <taxon>Eukaryota</taxon>
        <taxon>Fungi</taxon>
        <taxon>Dikarya</taxon>
        <taxon>Basidiomycota</taxon>
        <taxon>Pucciniomycotina</taxon>
        <taxon>Pucciniomycetes</taxon>
        <taxon>Pucciniales</taxon>
        <taxon>Coleosporiaceae</taxon>
        <taxon>Cronartium</taxon>
    </lineage>
</organism>
<feature type="transmembrane region" description="Helical" evidence="1">
    <location>
        <begin position="6"/>
        <end position="28"/>
    </location>
</feature>
<name>A0A9P6TAP0_9BASI</name>
<dbReference type="EMBL" id="MU167277">
    <property type="protein sequence ID" value="KAG0145401.1"/>
    <property type="molecule type" value="Genomic_DNA"/>
</dbReference>
<dbReference type="AlphaFoldDB" id="A0A9P6TAP0"/>
<accession>A0A9P6TAP0</accession>
<feature type="transmembrane region" description="Helical" evidence="1">
    <location>
        <begin position="49"/>
        <end position="72"/>
    </location>
</feature>
<comment type="caution">
    <text evidence="2">The sequence shown here is derived from an EMBL/GenBank/DDBJ whole genome shotgun (WGS) entry which is preliminary data.</text>
</comment>
<evidence type="ECO:0000256" key="1">
    <source>
        <dbReference type="SAM" id="Phobius"/>
    </source>
</evidence>
<feature type="transmembrane region" description="Helical" evidence="1">
    <location>
        <begin position="108"/>
        <end position="130"/>
    </location>
</feature>
<feature type="transmembrane region" description="Helical" evidence="1">
    <location>
        <begin position="530"/>
        <end position="551"/>
    </location>
</feature>
<evidence type="ECO:0000313" key="3">
    <source>
        <dbReference type="Proteomes" id="UP000886653"/>
    </source>
</evidence>
<reference evidence="2" key="1">
    <citation type="submission" date="2013-11" db="EMBL/GenBank/DDBJ databases">
        <title>Genome sequence of the fusiform rust pathogen reveals effectors for host alternation and coevolution with pine.</title>
        <authorList>
            <consortium name="DOE Joint Genome Institute"/>
            <person name="Smith K."/>
            <person name="Pendleton A."/>
            <person name="Kubisiak T."/>
            <person name="Anderson C."/>
            <person name="Salamov A."/>
            <person name="Aerts A."/>
            <person name="Riley R."/>
            <person name="Clum A."/>
            <person name="Lindquist E."/>
            <person name="Ence D."/>
            <person name="Campbell M."/>
            <person name="Kronenberg Z."/>
            <person name="Feau N."/>
            <person name="Dhillon B."/>
            <person name="Hamelin R."/>
            <person name="Burleigh J."/>
            <person name="Smith J."/>
            <person name="Yandell M."/>
            <person name="Nelson C."/>
            <person name="Grigoriev I."/>
            <person name="Davis J."/>
        </authorList>
    </citation>
    <scope>NUCLEOTIDE SEQUENCE</scope>
    <source>
        <strain evidence="2">G11</strain>
    </source>
</reference>
<gene>
    <name evidence="2" type="ORF">CROQUDRAFT_671776</name>
</gene>
<sequence length="619" mass="68004">MSFWTWAIIAGQSLISMVGLTFFALINFTHTPMNQALAGQGQKSPRSMAYTITAIATVFSAMTTFFFSRSLVLFLTSYSNRPTSLSSFLCMSSLSRGAIVFSNKQLKWTALSIMALILLNSLTASFATIFSPTPMLIKVPIMGRDFALDGQLFNEALGLPNNSKAYPQLTPSQLALNNRGAAVFQSVSLTTAYATASRELGYPGVIGYLGTTLNSSTGGIMPAIPEQFDHLKSNPQIDSTSQFGDLRPHFRFAKAGFKPSRDLVSNYTTFQHGFTADVNCELLPEPNSNRTDQPSLVMRLERTLILPDNSSIDFWRTFSRCPLRPTKNSTQLLRKTGNMLVGQTCVDQDLAGASVPGSRLLLLAGQGPRYNSFIGKPRVCQFTPFFTKVEVQYTSSVNITRVISKTPVNTTTSNVAKLMYGGLLDAIALYASDVRNKVAEDIFSLFGLVADLSIPNDALLNKILENYFRGLIEGRATLIRTPPISLVTQGGLIATSLDELTTAWTSEYHGSWVYESLGWHPDADKLRSSIIGLVPILLVTFSSIVLSLFSWTCLRRSRQHTEEAFDPNNLMSLLKAGRDGSVVEKLASPVGDSEPAQVDMKIQLQRNKSHWELRPVITS</sequence>